<dbReference type="SUPFAM" id="SSF47459">
    <property type="entry name" value="HLH, helix-loop-helix DNA-binding domain"/>
    <property type="match status" value="1"/>
</dbReference>
<keyword evidence="4" id="KW-0804">Transcription</keyword>
<evidence type="ECO:0000256" key="5">
    <source>
        <dbReference type="ARBA" id="ARBA00023242"/>
    </source>
</evidence>
<evidence type="ECO:0000256" key="2">
    <source>
        <dbReference type="ARBA" id="ARBA00023015"/>
    </source>
</evidence>
<evidence type="ECO:0000256" key="1">
    <source>
        <dbReference type="ARBA" id="ARBA00004123"/>
    </source>
</evidence>
<dbReference type="PANTHER" id="PTHR15741:SF27">
    <property type="entry name" value="TRANSCRIPTION FACTOR AP-4"/>
    <property type="match status" value="1"/>
</dbReference>
<feature type="region of interest" description="Disordered" evidence="6">
    <location>
        <begin position="1"/>
        <end position="110"/>
    </location>
</feature>
<accession>A0A2H9TNU4</accession>
<evidence type="ECO:0000313" key="8">
    <source>
        <dbReference type="EMBL" id="PJF19414.1"/>
    </source>
</evidence>
<protein>
    <recommendedName>
        <fullName evidence="7">BHLH domain-containing protein</fullName>
    </recommendedName>
</protein>
<feature type="compositionally biased region" description="Polar residues" evidence="6">
    <location>
        <begin position="1"/>
        <end position="27"/>
    </location>
</feature>
<proteinExistence type="predicted"/>
<organism evidence="8 9">
    <name type="scientific">Paramicrosporidium saccamoebae</name>
    <dbReference type="NCBI Taxonomy" id="1246581"/>
    <lineage>
        <taxon>Eukaryota</taxon>
        <taxon>Fungi</taxon>
        <taxon>Fungi incertae sedis</taxon>
        <taxon>Cryptomycota</taxon>
        <taxon>Cryptomycota incertae sedis</taxon>
        <taxon>Paramicrosporidium</taxon>
    </lineage>
</organism>
<name>A0A2H9TNU4_9FUNG</name>
<dbReference type="PANTHER" id="PTHR15741">
    <property type="entry name" value="BASIC HELIX-LOOP-HELIX ZIP TRANSCRIPTION FACTOR"/>
    <property type="match status" value="1"/>
</dbReference>
<dbReference type="OrthoDB" id="5778525at2759"/>
<reference evidence="8 9" key="1">
    <citation type="submission" date="2016-10" db="EMBL/GenBank/DDBJ databases">
        <title>The genome of Paramicrosporidium saccamoebae is the missing link in understanding Cryptomycota and Microsporidia evolution.</title>
        <authorList>
            <person name="Quandt C.A."/>
            <person name="Beaudet D."/>
            <person name="Corsaro D."/>
            <person name="Michel R."/>
            <person name="Corradi N."/>
            <person name="James T."/>
        </authorList>
    </citation>
    <scope>NUCLEOTIDE SEQUENCE [LARGE SCALE GENOMIC DNA]</scope>
    <source>
        <strain evidence="8 9">KSL3</strain>
    </source>
</reference>
<dbReference type="Proteomes" id="UP000240830">
    <property type="component" value="Unassembled WGS sequence"/>
</dbReference>
<dbReference type="GO" id="GO:0000978">
    <property type="term" value="F:RNA polymerase II cis-regulatory region sequence-specific DNA binding"/>
    <property type="evidence" value="ECO:0007669"/>
    <property type="project" value="TreeGrafter"/>
</dbReference>
<dbReference type="CDD" id="cd11405">
    <property type="entry name" value="bHLHzip_MLXIP_like"/>
    <property type="match status" value="1"/>
</dbReference>
<dbReference type="STRING" id="1246581.A0A2H9TNU4"/>
<dbReference type="EMBL" id="MTSL01000065">
    <property type="protein sequence ID" value="PJF19414.1"/>
    <property type="molecule type" value="Genomic_DNA"/>
</dbReference>
<dbReference type="GO" id="GO:0005634">
    <property type="term" value="C:nucleus"/>
    <property type="evidence" value="ECO:0007669"/>
    <property type="project" value="UniProtKB-SubCell"/>
</dbReference>
<feature type="compositionally biased region" description="Polar residues" evidence="6">
    <location>
        <begin position="334"/>
        <end position="343"/>
    </location>
</feature>
<gene>
    <name evidence="8" type="ORF">PSACC_00819</name>
</gene>
<dbReference type="Gene3D" id="4.10.280.10">
    <property type="entry name" value="Helix-loop-helix DNA-binding domain"/>
    <property type="match status" value="1"/>
</dbReference>
<keyword evidence="2" id="KW-0805">Transcription regulation</keyword>
<keyword evidence="5" id="KW-0539">Nucleus</keyword>
<comment type="subcellular location">
    <subcellularLocation>
        <location evidence="1">Nucleus</location>
    </subcellularLocation>
</comment>
<evidence type="ECO:0000256" key="6">
    <source>
        <dbReference type="SAM" id="MobiDB-lite"/>
    </source>
</evidence>
<evidence type="ECO:0000313" key="9">
    <source>
        <dbReference type="Proteomes" id="UP000240830"/>
    </source>
</evidence>
<dbReference type="AlphaFoldDB" id="A0A2H9TNU4"/>
<evidence type="ECO:0000259" key="7">
    <source>
        <dbReference type="PROSITE" id="PS50888"/>
    </source>
</evidence>
<keyword evidence="3" id="KW-0238">DNA-binding</keyword>
<dbReference type="PROSITE" id="PS50888">
    <property type="entry name" value="BHLH"/>
    <property type="match status" value="1"/>
</dbReference>
<feature type="region of interest" description="Disordered" evidence="6">
    <location>
        <begin position="324"/>
        <end position="352"/>
    </location>
</feature>
<sequence>MGATYPNSPALSNKRSTSKGAESTGSNGPKRVFAQEAILNGGPNRTPIMPSLNEYMETTNQYPERRISQRDPSPARSSESDALGGSEEDSESGTGINQPTMMLKPENGPSTVILGAAIPEGHDRRQAHIASEQKRRQSINEGFEDLRRVIPSCTDTSDSKAVVLRKAVNYIRLLQSDPARHKAIPQYEQRGQSPVGYAAGPSSLRTGYGPAYGMQYGGQYVMQPMGMNSPPIYHASMMSAPPTHSSASMGNPAGHSFVRMHHPTPQQLSGRPMSGYTGPQLPPMQHPPTTLPPLQLPYLEGNEAPYNREDYVSAASLSMLRQDAGLPSIGNVPGEQQDQSFQNPPFAHNDCQ</sequence>
<comment type="caution">
    <text evidence="8">The sequence shown here is derived from an EMBL/GenBank/DDBJ whole genome shotgun (WGS) entry which is preliminary data.</text>
</comment>
<dbReference type="SMART" id="SM00353">
    <property type="entry name" value="HLH"/>
    <property type="match status" value="1"/>
</dbReference>
<dbReference type="InterPro" id="IPR036638">
    <property type="entry name" value="HLH_DNA-bd_sf"/>
</dbReference>
<dbReference type="GO" id="GO:0046983">
    <property type="term" value="F:protein dimerization activity"/>
    <property type="evidence" value="ECO:0007669"/>
    <property type="project" value="InterPro"/>
</dbReference>
<feature type="domain" description="BHLH" evidence="7">
    <location>
        <begin position="123"/>
        <end position="174"/>
    </location>
</feature>
<evidence type="ECO:0000256" key="3">
    <source>
        <dbReference type="ARBA" id="ARBA00023125"/>
    </source>
</evidence>
<dbReference type="InterPro" id="IPR011598">
    <property type="entry name" value="bHLH_dom"/>
</dbReference>
<dbReference type="GO" id="GO:0000981">
    <property type="term" value="F:DNA-binding transcription factor activity, RNA polymerase II-specific"/>
    <property type="evidence" value="ECO:0007669"/>
    <property type="project" value="TreeGrafter"/>
</dbReference>
<dbReference type="Pfam" id="PF00010">
    <property type="entry name" value="HLH"/>
    <property type="match status" value="1"/>
</dbReference>
<evidence type="ECO:0000256" key="4">
    <source>
        <dbReference type="ARBA" id="ARBA00023163"/>
    </source>
</evidence>
<dbReference type="InterPro" id="IPR052207">
    <property type="entry name" value="Max-like/E-box_TFs"/>
</dbReference>
<keyword evidence="9" id="KW-1185">Reference proteome</keyword>